<keyword evidence="1 6" id="KW-0540">Nuclease</keyword>
<evidence type="ECO:0000256" key="5">
    <source>
        <dbReference type="ARBA" id="ARBA00023204"/>
    </source>
</evidence>
<evidence type="ECO:0000256" key="6">
    <source>
        <dbReference type="PIRNR" id="PIRNR018267"/>
    </source>
</evidence>
<dbReference type="Gene3D" id="3.40.960.10">
    <property type="entry name" value="VSR Endonuclease"/>
    <property type="match status" value="1"/>
</dbReference>
<evidence type="ECO:0000256" key="1">
    <source>
        <dbReference type="ARBA" id="ARBA00022722"/>
    </source>
</evidence>
<accession>A0A414B7Y5</accession>
<dbReference type="Proteomes" id="UP000284621">
    <property type="component" value="Unassembled WGS sequence"/>
</dbReference>
<dbReference type="InterPro" id="IPR011335">
    <property type="entry name" value="Restrct_endonuc-II-like"/>
</dbReference>
<gene>
    <name evidence="7" type="primary">vsr</name>
    <name evidence="7" type="ORF">DW833_03395</name>
</gene>
<comment type="function">
    <text evidence="6">May nick specific sequences that contain T:G mispairs resulting from m5C-deamination.</text>
</comment>
<dbReference type="GO" id="GO:0016787">
    <property type="term" value="F:hydrolase activity"/>
    <property type="evidence" value="ECO:0007669"/>
    <property type="project" value="UniProtKB-KW"/>
</dbReference>
<dbReference type="GO" id="GO:0006298">
    <property type="term" value="P:mismatch repair"/>
    <property type="evidence" value="ECO:0007669"/>
    <property type="project" value="UniProtKB-UniRule"/>
</dbReference>
<sequence>MADTHSKEVRSKNMSHIRSTNTKPEEIVRKYLFSRGLRYRKNVRKLPGCPDIVLPKYKTVVFVNGCFWHMHDCGRFVWPSTNKEYWSKKINRNVERDAENYRILSEQGWKVLVIWECQLKKKVADENLENLYNAITQ</sequence>
<comment type="similarity">
    <text evidence="6">Belongs to the vsr family.</text>
</comment>
<keyword evidence="5 6" id="KW-0234">DNA repair</keyword>
<dbReference type="InterPro" id="IPR004603">
    <property type="entry name" value="DNA_mismatch_endonuc_vsr"/>
</dbReference>
<proteinExistence type="inferred from homology"/>
<dbReference type="PIRSF" id="PIRSF018267">
    <property type="entry name" value="VSR_endonuc"/>
    <property type="match status" value="1"/>
</dbReference>
<evidence type="ECO:0000313" key="8">
    <source>
        <dbReference type="Proteomes" id="UP000284621"/>
    </source>
</evidence>
<dbReference type="EC" id="3.1.-.-" evidence="6"/>
<dbReference type="NCBIfam" id="TIGR00632">
    <property type="entry name" value="vsr"/>
    <property type="match status" value="1"/>
</dbReference>
<evidence type="ECO:0000313" key="7">
    <source>
        <dbReference type="EMBL" id="RHC66904.1"/>
    </source>
</evidence>
<protein>
    <recommendedName>
        <fullName evidence="6">Very short patch repair endonuclease</fullName>
        <ecNumber evidence="6">3.1.-.-</ecNumber>
    </recommendedName>
</protein>
<dbReference type="Pfam" id="PF03852">
    <property type="entry name" value="Vsr"/>
    <property type="match status" value="1"/>
</dbReference>
<keyword evidence="2 6" id="KW-0255">Endonuclease</keyword>
<evidence type="ECO:0000256" key="3">
    <source>
        <dbReference type="ARBA" id="ARBA00022763"/>
    </source>
</evidence>
<organism evidence="7 8">
    <name type="scientific">Anaerobutyricum hallii</name>
    <dbReference type="NCBI Taxonomy" id="39488"/>
    <lineage>
        <taxon>Bacteria</taxon>
        <taxon>Bacillati</taxon>
        <taxon>Bacillota</taxon>
        <taxon>Clostridia</taxon>
        <taxon>Lachnospirales</taxon>
        <taxon>Lachnospiraceae</taxon>
        <taxon>Anaerobutyricum</taxon>
    </lineage>
</organism>
<dbReference type="RefSeq" id="WP_118380566.1">
    <property type="nucleotide sequence ID" value="NZ_CABJFJ010000003.1"/>
</dbReference>
<dbReference type="AlphaFoldDB" id="A0A414B7Y5"/>
<keyword evidence="8" id="KW-1185">Reference proteome</keyword>
<dbReference type="SUPFAM" id="SSF52980">
    <property type="entry name" value="Restriction endonuclease-like"/>
    <property type="match status" value="1"/>
</dbReference>
<reference evidence="7 8" key="1">
    <citation type="submission" date="2018-08" db="EMBL/GenBank/DDBJ databases">
        <title>A genome reference for cultivated species of the human gut microbiota.</title>
        <authorList>
            <person name="Zou Y."/>
            <person name="Xue W."/>
            <person name="Luo G."/>
        </authorList>
    </citation>
    <scope>NUCLEOTIDE SEQUENCE [LARGE SCALE GENOMIC DNA]</scope>
    <source>
        <strain evidence="7 8">AM34-3LB</strain>
    </source>
</reference>
<dbReference type="GO" id="GO:0004519">
    <property type="term" value="F:endonuclease activity"/>
    <property type="evidence" value="ECO:0007669"/>
    <property type="project" value="UniProtKB-KW"/>
</dbReference>
<comment type="caution">
    <text evidence="7">The sequence shown here is derived from an EMBL/GenBank/DDBJ whole genome shotgun (WGS) entry which is preliminary data.</text>
</comment>
<dbReference type="EMBL" id="QSID01000003">
    <property type="protein sequence ID" value="RHC66904.1"/>
    <property type="molecule type" value="Genomic_DNA"/>
</dbReference>
<keyword evidence="3 6" id="KW-0227">DNA damage</keyword>
<evidence type="ECO:0000256" key="2">
    <source>
        <dbReference type="ARBA" id="ARBA00022759"/>
    </source>
</evidence>
<keyword evidence="4 6" id="KW-0378">Hydrolase</keyword>
<name>A0A414B7Y5_9FIRM</name>
<evidence type="ECO:0000256" key="4">
    <source>
        <dbReference type="ARBA" id="ARBA00022801"/>
    </source>
</evidence>
<dbReference type="CDD" id="cd00221">
    <property type="entry name" value="Vsr"/>
    <property type="match status" value="1"/>
</dbReference>